<name>A0A0A9GMU8_ARUDO</name>
<accession>A0A0A9GMU8</accession>
<reference evidence="1" key="1">
    <citation type="submission" date="2014-09" db="EMBL/GenBank/DDBJ databases">
        <authorList>
            <person name="Magalhaes I.L.F."/>
            <person name="Oliveira U."/>
            <person name="Santos F.R."/>
            <person name="Vidigal T.H.D.A."/>
            <person name="Brescovit A.D."/>
            <person name="Santos A.J."/>
        </authorList>
    </citation>
    <scope>NUCLEOTIDE SEQUENCE</scope>
    <source>
        <tissue evidence="1">Shoot tissue taken approximately 20 cm above the soil surface</tissue>
    </source>
</reference>
<proteinExistence type="predicted"/>
<dbReference type="EMBL" id="GBRH01173172">
    <property type="protein sequence ID" value="JAE24724.1"/>
    <property type="molecule type" value="Transcribed_RNA"/>
</dbReference>
<protein>
    <submittedName>
        <fullName evidence="1">Uncharacterized protein</fullName>
    </submittedName>
</protein>
<dbReference type="AlphaFoldDB" id="A0A0A9GMU8"/>
<organism evidence="1">
    <name type="scientific">Arundo donax</name>
    <name type="common">Giant reed</name>
    <name type="synonym">Donax arundinaceus</name>
    <dbReference type="NCBI Taxonomy" id="35708"/>
    <lineage>
        <taxon>Eukaryota</taxon>
        <taxon>Viridiplantae</taxon>
        <taxon>Streptophyta</taxon>
        <taxon>Embryophyta</taxon>
        <taxon>Tracheophyta</taxon>
        <taxon>Spermatophyta</taxon>
        <taxon>Magnoliopsida</taxon>
        <taxon>Liliopsida</taxon>
        <taxon>Poales</taxon>
        <taxon>Poaceae</taxon>
        <taxon>PACMAD clade</taxon>
        <taxon>Arundinoideae</taxon>
        <taxon>Arundineae</taxon>
        <taxon>Arundo</taxon>
    </lineage>
</organism>
<sequence length="20" mass="2369">MIWPLCCRPNSDSKHLILNK</sequence>
<evidence type="ECO:0000313" key="1">
    <source>
        <dbReference type="EMBL" id="JAE24724.1"/>
    </source>
</evidence>
<reference evidence="1" key="2">
    <citation type="journal article" date="2015" name="Data Brief">
        <title>Shoot transcriptome of the giant reed, Arundo donax.</title>
        <authorList>
            <person name="Barrero R.A."/>
            <person name="Guerrero F.D."/>
            <person name="Moolhuijzen P."/>
            <person name="Goolsby J.A."/>
            <person name="Tidwell J."/>
            <person name="Bellgard S.E."/>
            <person name="Bellgard M.I."/>
        </authorList>
    </citation>
    <scope>NUCLEOTIDE SEQUENCE</scope>
    <source>
        <tissue evidence="1">Shoot tissue taken approximately 20 cm above the soil surface</tissue>
    </source>
</reference>